<reference evidence="8 9" key="1">
    <citation type="submission" date="2018-06" db="EMBL/GenBank/DDBJ databases">
        <title>Lujinxingia sediminis gen. nov. sp. nov., a new facultative anaerobic member of the class Deltaproteobacteria, and proposal of Lujinxingaceae fam. nov.</title>
        <authorList>
            <person name="Guo L.-Y."/>
            <person name="Li C.-M."/>
            <person name="Wang S."/>
            <person name="Du Z.-J."/>
        </authorList>
    </citation>
    <scope>NUCLEOTIDE SEQUENCE [LARGE SCALE GENOMIC DNA]</scope>
    <source>
        <strain evidence="8 9">FA350</strain>
    </source>
</reference>
<dbReference type="OrthoDB" id="9808036at2"/>
<dbReference type="CDD" id="cd01425">
    <property type="entry name" value="RPS2"/>
    <property type="match status" value="1"/>
</dbReference>
<keyword evidence="9" id="KW-1185">Reference proteome</keyword>
<dbReference type="AlphaFoldDB" id="A0A2Z4FK96"/>
<dbReference type="EMBL" id="CP030032">
    <property type="protein sequence ID" value="AWV89104.1"/>
    <property type="molecule type" value="Genomic_DNA"/>
</dbReference>
<evidence type="ECO:0000313" key="8">
    <source>
        <dbReference type="EMBL" id="AWV89104.1"/>
    </source>
</evidence>
<dbReference type="PROSITE" id="PS00963">
    <property type="entry name" value="RIBOSOMAL_S2_2"/>
    <property type="match status" value="1"/>
</dbReference>
<protein>
    <recommendedName>
        <fullName evidence="4 5">Small ribosomal subunit protein uS2</fullName>
    </recommendedName>
</protein>
<evidence type="ECO:0000256" key="1">
    <source>
        <dbReference type="ARBA" id="ARBA00006242"/>
    </source>
</evidence>
<dbReference type="Gene3D" id="3.40.50.10490">
    <property type="entry name" value="Glucose-6-phosphate isomerase like protein, domain 1"/>
    <property type="match status" value="1"/>
</dbReference>
<dbReference type="GO" id="GO:0022627">
    <property type="term" value="C:cytosolic small ribosomal subunit"/>
    <property type="evidence" value="ECO:0007669"/>
    <property type="project" value="TreeGrafter"/>
</dbReference>
<evidence type="ECO:0000256" key="3">
    <source>
        <dbReference type="ARBA" id="ARBA00023274"/>
    </source>
</evidence>
<dbReference type="PRINTS" id="PR00395">
    <property type="entry name" value="RIBOSOMALS2"/>
</dbReference>
<dbReference type="PROSITE" id="PS00962">
    <property type="entry name" value="RIBOSOMAL_S2_1"/>
    <property type="match status" value="1"/>
</dbReference>
<gene>
    <name evidence="5 8" type="primary">rpsB</name>
    <name evidence="8" type="ORF">DN745_07055</name>
</gene>
<dbReference type="InterPro" id="IPR005706">
    <property type="entry name" value="Ribosomal_uS2_bac/mit/plastid"/>
</dbReference>
<dbReference type="Pfam" id="PF00318">
    <property type="entry name" value="Ribosomal_S2"/>
    <property type="match status" value="1"/>
</dbReference>
<evidence type="ECO:0000256" key="6">
    <source>
        <dbReference type="RuleBase" id="RU003631"/>
    </source>
</evidence>
<dbReference type="FunFam" id="1.10.287.610:FF:000001">
    <property type="entry name" value="30S ribosomal protein S2"/>
    <property type="match status" value="1"/>
</dbReference>
<evidence type="ECO:0000313" key="9">
    <source>
        <dbReference type="Proteomes" id="UP000249799"/>
    </source>
</evidence>
<evidence type="ECO:0000256" key="7">
    <source>
        <dbReference type="SAM" id="MobiDB-lite"/>
    </source>
</evidence>
<dbReference type="Proteomes" id="UP000249799">
    <property type="component" value="Chromosome"/>
</dbReference>
<dbReference type="RefSeq" id="WP_111333340.1">
    <property type="nucleotide sequence ID" value="NZ_CP030032.1"/>
</dbReference>
<sequence>MAEITMRDLLEAGVHFGHQTNRWNPKMGRYIFGARNGVHIVDLSQTVRLFARAQEFIARMSAAGESIMFVGTKKQAQDAIRAQAERADQFYVVNRWLGGTLTNWNTISKSINKLEELDKMARDGSYGKYTKKEVLMFERDRERLENNVGGIRGMKGLPGAMFVIDPHKEEIAIKEANKLGIPVVAVCDTNCNPDGIDYVIPGNDDAIRAIRLFAGAIADACLEGGKAASARREESAREAARAAKDFHAAEAPAKGPEVQRIGEAADASKSAEG</sequence>
<dbReference type="PANTHER" id="PTHR12534">
    <property type="entry name" value="30S RIBOSOMAL PROTEIN S2 PROKARYOTIC AND ORGANELLAR"/>
    <property type="match status" value="1"/>
</dbReference>
<feature type="compositionally biased region" description="Basic and acidic residues" evidence="7">
    <location>
        <begin position="233"/>
        <end position="248"/>
    </location>
</feature>
<dbReference type="PANTHER" id="PTHR12534:SF0">
    <property type="entry name" value="SMALL RIBOSOMAL SUBUNIT PROTEIN US2M"/>
    <property type="match status" value="1"/>
</dbReference>
<keyword evidence="3 5" id="KW-0687">Ribonucleoprotein</keyword>
<name>A0A2Z4FK96_9DELT</name>
<keyword evidence="2 5" id="KW-0689">Ribosomal protein</keyword>
<accession>A0A2Z4FK96</accession>
<dbReference type="KEGG" id="bsed:DN745_07055"/>
<dbReference type="InterPro" id="IPR023591">
    <property type="entry name" value="Ribosomal_uS2_flav_dom_sf"/>
</dbReference>
<organism evidence="8 9">
    <name type="scientific">Bradymonas sediminis</name>
    <dbReference type="NCBI Taxonomy" id="1548548"/>
    <lineage>
        <taxon>Bacteria</taxon>
        <taxon>Deltaproteobacteria</taxon>
        <taxon>Bradymonadales</taxon>
        <taxon>Bradymonadaceae</taxon>
        <taxon>Bradymonas</taxon>
    </lineage>
</organism>
<dbReference type="GO" id="GO:0003735">
    <property type="term" value="F:structural constituent of ribosome"/>
    <property type="evidence" value="ECO:0007669"/>
    <property type="project" value="InterPro"/>
</dbReference>
<comment type="similarity">
    <text evidence="1 5 6">Belongs to the universal ribosomal protein uS2 family.</text>
</comment>
<dbReference type="SUPFAM" id="SSF52313">
    <property type="entry name" value="Ribosomal protein S2"/>
    <property type="match status" value="1"/>
</dbReference>
<evidence type="ECO:0000256" key="4">
    <source>
        <dbReference type="ARBA" id="ARBA00035256"/>
    </source>
</evidence>
<dbReference type="InterPro" id="IPR001865">
    <property type="entry name" value="Ribosomal_uS2"/>
</dbReference>
<proteinExistence type="inferred from homology"/>
<dbReference type="NCBIfam" id="TIGR01011">
    <property type="entry name" value="rpsB_bact"/>
    <property type="match status" value="1"/>
</dbReference>
<evidence type="ECO:0000256" key="5">
    <source>
        <dbReference type="HAMAP-Rule" id="MF_00291"/>
    </source>
</evidence>
<feature type="region of interest" description="Disordered" evidence="7">
    <location>
        <begin position="233"/>
        <end position="273"/>
    </location>
</feature>
<evidence type="ECO:0000256" key="2">
    <source>
        <dbReference type="ARBA" id="ARBA00022980"/>
    </source>
</evidence>
<dbReference type="InterPro" id="IPR018130">
    <property type="entry name" value="Ribosomal_uS2_CS"/>
</dbReference>
<dbReference type="HAMAP" id="MF_00291_B">
    <property type="entry name" value="Ribosomal_uS2_B"/>
    <property type="match status" value="1"/>
</dbReference>
<dbReference type="Gene3D" id="1.10.287.610">
    <property type="entry name" value="Helix hairpin bin"/>
    <property type="match status" value="1"/>
</dbReference>
<dbReference type="GO" id="GO:0006412">
    <property type="term" value="P:translation"/>
    <property type="evidence" value="ECO:0007669"/>
    <property type="project" value="UniProtKB-UniRule"/>
</dbReference>